<dbReference type="InterPro" id="IPR000471">
    <property type="entry name" value="Interferon_alpha/beta/delta"/>
</dbReference>
<dbReference type="RefSeq" id="XP_042576711.1">
    <property type="nucleotide sequence ID" value="XM_042720777.1"/>
</dbReference>
<keyword evidence="4" id="KW-0732">Signal</keyword>
<dbReference type="GeneID" id="109056156"/>
<gene>
    <name evidence="8" type="primary">LOC109056156</name>
</gene>
<evidence type="ECO:0000256" key="1">
    <source>
        <dbReference type="ARBA" id="ARBA00004613"/>
    </source>
</evidence>
<keyword evidence="6" id="KW-0202">Cytokine</keyword>
<dbReference type="Proteomes" id="UP001155660">
    <property type="component" value="Chromosome B3"/>
</dbReference>
<dbReference type="KEGG" id="ccar:109056156"/>
<dbReference type="GO" id="GO:0005126">
    <property type="term" value="F:cytokine receptor binding"/>
    <property type="evidence" value="ECO:0007669"/>
    <property type="project" value="InterPro"/>
</dbReference>
<dbReference type="GO" id="GO:0005615">
    <property type="term" value="C:extracellular space"/>
    <property type="evidence" value="ECO:0007669"/>
    <property type="project" value="UniProtKB-KW"/>
</dbReference>
<evidence type="ECO:0000256" key="7">
    <source>
        <dbReference type="SAM" id="MobiDB-lite"/>
    </source>
</evidence>
<dbReference type="GO" id="GO:0005125">
    <property type="term" value="F:cytokine activity"/>
    <property type="evidence" value="ECO:0007669"/>
    <property type="project" value="UniProtKB-KW"/>
</dbReference>
<feature type="compositionally biased region" description="Polar residues" evidence="7">
    <location>
        <begin position="18"/>
        <end position="29"/>
    </location>
</feature>
<feature type="region of interest" description="Disordered" evidence="7">
    <location>
        <begin position="1"/>
        <end position="29"/>
    </location>
</feature>
<dbReference type="Pfam" id="PF00143">
    <property type="entry name" value="Interferon"/>
    <property type="match status" value="1"/>
</dbReference>
<proteinExistence type="inferred from homology"/>
<sequence length="196" mass="23007">MCSWLQSAIRPKKKKNDSSNQRSLNDGSATESQCSACRWLGRYGTVSADSLNLLREMSGQYPENVKMHFPGTLYNLIDKAEVEDQVRFLVLTLDHIINLMDASEHMNSAKWNLKKVEYFLEDLQRQSSELKECVAQYQKPLQKESYEIRIKRHFRTLKKILKKEKYSAQAWEQIRRAVRSHLQRMDIIANNAKKRV</sequence>
<evidence type="ECO:0000256" key="2">
    <source>
        <dbReference type="ARBA" id="ARBA00011033"/>
    </source>
</evidence>
<keyword evidence="5" id="KW-1015">Disulfide bond</keyword>
<dbReference type="GO" id="GO:0051607">
    <property type="term" value="P:defense response to virus"/>
    <property type="evidence" value="ECO:0007669"/>
    <property type="project" value="UniProtKB-KW"/>
</dbReference>
<dbReference type="PANTHER" id="PTHR11691:SF73">
    <property type="entry name" value="INTERFERON BETA"/>
    <property type="match status" value="1"/>
</dbReference>
<dbReference type="PANTHER" id="PTHR11691">
    <property type="entry name" value="TYPE I INTERFERON"/>
    <property type="match status" value="1"/>
</dbReference>
<dbReference type="OrthoDB" id="8924072at2759"/>
<organism evidence="8">
    <name type="scientific">Cyprinus carpio</name>
    <name type="common">Common carp</name>
    <dbReference type="NCBI Taxonomy" id="7962"/>
    <lineage>
        <taxon>Eukaryota</taxon>
        <taxon>Metazoa</taxon>
        <taxon>Chordata</taxon>
        <taxon>Craniata</taxon>
        <taxon>Vertebrata</taxon>
        <taxon>Euteleostomi</taxon>
        <taxon>Actinopterygii</taxon>
        <taxon>Neopterygii</taxon>
        <taxon>Teleostei</taxon>
        <taxon>Ostariophysi</taxon>
        <taxon>Cypriniformes</taxon>
        <taxon>Cyprinidae</taxon>
        <taxon>Cyprininae</taxon>
        <taxon>Cyprinus</taxon>
    </lineage>
</organism>
<comment type="similarity">
    <text evidence="2 6">Belongs to the alpha/beta interferon family.</text>
</comment>
<keyword evidence="3" id="KW-0964">Secreted</keyword>
<evidence type="ECO:0000256" key="3">
    <source>
        <dbReference type="ARBA" id="ARBA00022525"/>
    </source>
</evidence>
<evidence type="ECO:0000256" key="5">
    <source>
        <dbReference type="ARBA" id="ARBA00023157"/>
    </source>
</evidence>
<dbReference type="AlphaFoldDB" id="A0A9Q9ZXQ7"/>
<evidence type="ECO:0000313" key="8">
    <source>
        <dbReference type="RefSeq" id="XP_042576711.1"/>
    </source>
</evidence>
<protein>
    <submittedName>
        <fullName evidence="8">Interferon a3 isoform X1</fullName>
    </submittedName>
</protein>
<reference evidence="8" key="1">
    <citation type="submission" date="2025-08" db="UniProtKB">
        <authorList>
            <consortium name="RefSeq"/>
        </authorList>
    </citation>
    <scope>IDENTIFICATION</scope>
    <source>
        <tissue evidence="8">Muscle</tissue>
    </source>
</reference>
<name>A0A9Q9ZXQ7_CYPCA</name>
<dbReference type="GO" id="GO:0043330">
    <property type="term" value="P:response to exogenous dsRNA"/>
    <property type="evidence" value="ECO:0007669"/>
    <property type="project" value="TreeGrafter"/>
</dbReference>
<keyword evidence="6" id="KW-0051">Antiviral defense</keyword>
<evidence type="ECO:0000256" key="6">
    <source>
        <dbReference type="RuleBase" id="RU000436"/>
    </source>
</evidence>
<comment type="subcellular location">
    <subcellularLocation>
        <location evidence="1">Secreted</location>
    </subcellularLocation>
</comment>
<accession>A0A9Q9ZXQ7</accession>
<evidence type="ECO:0000256" key="4">
    <source>
        <dbReference type="ARBA" id="ARBA00022729"/>
    </source>
</evidence>
<dbReference type="SMART" id="SM00076">
    <property type="entry name" value="IFabd"/>
    <property type="match status" value="1"/>
</dbReference>